<dbReference type="InterPro" id="IPR058072">
    <property type="entry name" value="LIC12708-like"/>
</dbReference>
<name>A0ABN4UEL5_BORAN</name>
<dbReference type="EMBL" id="CP013704">
    <property type="protein sequence ID" value="APR64656.1"/>
    <property type="molecule type" value="Genomic_DNA"/>
</dbReference>
<evidence type="ECO:0000313" key="1">
    <source>
        <dbReference type="EMBL" id="APR64656.1"/>
    </source>
</evidence>
<proteinExistence type="predicted"/>
<gene>
    <name evidence="1" type="ORF">N187_00745</name>
</gene>
<dbReference type="NCBIfam" id="NF047780">
    <property type="entry name" value="LIC12708_fam"/>
    <property type="match status" value="1"/>
</dbReference>
<protein>
    <recommendedName>
        <fullName evidence="3">Lipoprotein</fullName>
    </recommendedName>
</protein>
<accession>A0ABN4UEL5</accession>
<reference evidence="1" key="1">
    <citation type="submission" date="2015-12" db="EMBL/GenBank/DDBJ databases">
        <title>Chromosome of the avian spirochetosis agent Borrelia anserina Es.</title>
        <authorList>
            <person name="Elbir H."/>
            <person name="Sitlani P."/>
            <person name="Bergstroem S."/>
            <person name="Barbour A.G."/>
        </authorList>
    </citation>
    <scope>NUCLEOTIDE SEQUENCE [LARGE SCALE GENOMIC DNA]</scope>
    <source>
        <strain evidence="1">Es</strain>
    </source>
</reference>
<dbReference type="Proteomes" id="UP000185502">
    <property type="component" value="Chromosome"/>
</dbReference>
<organism evidence="1 2">
    <name type="scientific">Borrelia anserina Es</name>
    <dbReference type="NCBI Taxonomy" id="1365188"/>
    <lineage>
        <taxon>Bacteria</taxon>
        <taxon>Pseudomonadati</taxon>
        <taxon>Spirochaetota</taxon>
        <taxon>Spirochaetia</taxon>
        <taxon>Spirochaetales</taxon>
        <taxon>Borreliaceae</taxon>
        <taxon>Borrelia</taxon>
    </lineage>
</organism>
<dbReference type="RefSeq" id="WP_025419378.1">
    <property type="nucleotide sequence ID" value="NZ_CP013704.1"/>
</dbReference>
<dbReference type="PROSITE" id="PS51257">
    <property type="entry name" value="PROKAR_LIPOPROTEIN"/>
    <property type="match status" value="1"/>
</dbReference>
<keyword evidence="2" id="KW-1185">Reference proteome</keyword>
<sequence>MKKCYKIYLSLFFVIISCNSKTLNELGEQQFKIPFGTLPEEITPLANKFTNSSFDIKTYNGLVYIVETKANKLMIFNSYGKLIQTYQNGIFKTNADLKIKKVDFENIQAIYPSKDFIVVSDKISNKKSKFDEKENIAYSTQIFILNKDSSIEVLGQEGRNGIPFPQVYDINIDDGNNMAIITIYHEGYIIYSYDKDLSPLYKIYVNTNILQIPEEERKKCNISIDKVFFEVNKKIIYVKTTHYENIKTNENINDLGVRIKNQYFYTIQLNKNKEFEIKNKITLPQNLLDDQQESFINIIGVQKDKIIASTNMKNLTNTLIWKLDNNGKIKEQMILIEPPNLKFLAESLSKDGILSILYGEKSGVSVYWWNLNALLKL</sequence>
<evidence type="ECO:0000313" key="2">
    <source>
        <dbReference type="Proteomes" id="UP000185502"/>
    </source>
</evidence>
<evidence type="ECO:0008006" key="3">
    <source>
        <dbReference type="Google" id="ProtNLM"/>
    </source>
</evidence>